<dbReference type="Pfam" id="PF09419">
    <property type="entry name" value="PGP_phosphatase"/>
    <property type="match status" value="1"/>
</dbReference>
<dbReference type="InterPro" id="IPR027706">
    <property type="entry name" value="PGP_Pase"/>
</dbReference>
<proteinExistence type="predicted"/>
<reference evidence="1" key="1">
    <citation type="journal article" date="2020" name="Stud. Mycol.">
        <title>101 Dothideomycetes genomes: a test case for predicting lifestyles and emergence of pathogens.</title>
        <authorList>
            <person name="Haridas S."/>
            <person name="Albert R."/>
            <person name="Binder M."/>
            <person name="Bloem J."/>
            <person name="Labutti K."/>
            <person name="Salamov A."/>
            <person name="Andreopoulos B."/>
            <person name="Baker S."/>
            <person name="Barry K."/>
            <person name="Bills G."/>
            <person name="Bluhm B."/>
            <person name="Cannon C."/>
            <person name="Castanera R."/>
            <person name="Culley D."/>
            <person name="Daum C."/>
            <person name="Ezra D."/>
            <person name="Gonzalez J."/>
            <person name="Henrissat B."/>
            <person name="Kuo A."/>
            <person name="Liang C."/>
            <person name="Lipzen A."/>
            <person name="Lutzoni F."/>
            <person name="Magnuson J."/>
            <person name="Mondo S."/>
            <person name="Nolan M."/>
            <person name="Ohm R."/>
            <person name="Pangilinan J."/>
            <person name="Park H.-J."/>
            <person name="Ramirez L."/>
            <person name="Alfaro M."/>
            <person name="Sun H."/>
            <person name="Tritt A."/>
            <person name="Yoshinaga Y."/>
            <person name="Zwiers L.-H."/>
            <person name="Turgeon B."/>
            <person name="Goodwin S."/>
            <person name="Spatafora J."/>
            <person name="Crous P."/>
            <person name="Grigoriev I."/>
        </authorList>
    </citation>
    <scope>NUCLEOTIDE SEQUENCE</scope>
    <source>
        <strain evidence="1">CBS 115976</strain>
    </source>
</reference>
<evidence type="ECO:0000313" key="2">
    <source>
        <dbReference type="Proteomes" id="UP000799302"/>
    </source>
</evidence>
<keyword evidence="2" id="KW-1185">Reference proteome</keyword>
<dbReference type="AlphaFoldDB" id="A0A6A6U4Q4"/>
<sequence>MTWLNFSGTVNAFRLLRDPSLCLPHHTVSTFNSLPIPLTKALQKQHDKSELDIRAVVLDKDNCFAVPHSNEVYEGYKVKFRQLREAYPGSKLLIVSNTAGTSSDKNHAEAALLEKNTGVAVLRHDTKKPGCHEEVMRYLRKSDAGVTSPSQVAIVGDRLLTDMMLANTMGSYGFWIRDGVKEAGIRPSFVSSIFHACSKPNRSQIARMEGRLATFLFRRRFIPQNPTSPFE</sequence>
<dbReference type="InterPro" id="IPR023214">
    <property type="entry name" value="HAD_sf"/>
</dbReference>
<dbReference type="GO" id="GO:0008962">
    <property type="term" value="F:phosphatidylglycerophosphatase activity"/>
    <property type="evidence" value="ECO:0007669"/>
    <property type="project" value="InterPro"/>
</dbReference>
<dbReference type="InterPro" id="IPR036412">
    <property type="entry name" value="HAD-like_sf"/>
</dbReference>
<gene>
    <name evidence="1" type="ORF">BT63DRAFT_375853</name>
</gene>
<dbReference type="InterPro" id="IPR010021">
    <property type="entry name" value="PGPP1/Gep4"/>
</dbReference>
<dbReference type="NCBIfam" id="TIGR01668">
    <property type="entry name" value="YqeG_hyp_ppase"/>
    <property type="match status" value="1"/>
</dbReference>
<name>A0A6A6U4Q4_9PEZI</name>
<dbReference type="OrthoDB" id="198652at2759"/>
<dbReference type="SUPFAM" id="SSF56784">
    <property type="entry name" value="HAD-like"/>
    <property type="match status" value="1"/>
</dbReference>
<accession>A0A6A6U4Q4</accession>
<organism evidence="1 2">
    <name type="scientific">Microthyrium microscopicum</name>
    <dbReference type="NCBI Taxonomy" id="703497"/>
    <lineage>
        <taxon>Eukaryota</taxon>
        <taxon>Fungi</taxon>
        <taxon>Dikarya</taxon>
        <taxon>Ascomycota</taxon>
        <taxon>Pezizomycotina</taxon>
        <taxon>Dothideomycetes</taxon>
        <taxon>Dothideomycetes incertae sedis</taxon>
        <taxon>Microthyriales</taxon>
        <taxon>Microthyriaceae</taxon>
        <taxon>Microthyrium</taxon>
    </lineage>
</organism>
<dbReference type="FunFam" id="3.40.50.1000:FF:000165">
    <property type="entry name" value="HAD superfamily phosphatase"/>
    <property type="match status" value="1"/>
</dbReference>
<protein>
    <submittedName>
        <fullName evidence="1">HAD-superfamily phosphatase</fullName>
    </submittedName>
</protein>
<dbReference type="Gene3D" id="3.40.50.1000">
    <property type="entry name" value="HAD superfamily/HAD-like"/>
    <property type="match status" value="1"/>
</dbReference>
<evidence type="ECO:0000313" key="1">
    <source>
        <dbReference type="EMBL" id="KAF2667122.1"/>
    </source>
</evidence>
<dbReference type="Proteomes" id="UP000799302">
    <property type="component" value="Unassembled WGS sequence"/>
</dbReference>
<dbReference type="EMBL" id="MU004238">
    <property type="protein sequence ID" value="KAF2667122.1"/>
    <property type="molecule type" value="Genomic_DNA"/>
</dbReference>